<keyword evidence="1" id="KW-0175">Coiled coil</keyword>
<reference evidence="2 3" key="1">
    <citation type="journal article" date="2018" name="Mol. Plant">
        <title>The genome of Artemisia annua provides insight into the evolution of Asteraceae family and artemisinin biosynthesis.</title>
        <authorList>
            <person name="Shen Q."/>
            <person name="Zhang L."/>
            <person name="Liao Z."/>
            <person name="Wang S."/>
            <person name="Yan T."/>
            <person name="Shi P."/>
            <person name="Liu M."/>
            <person name="Fu X."/>
            <person name="Pan Q."/>
            <person name="Wang Y."/>
            <person name="Lv Z."/>
            <person name="Lu X."/>
            <person name="Zhang F."/>
            <person name="Jiang W."/>
            <person name="Ma Y."/>
            <person name="Chen M."/>
            <person name="Hao X."/>
            <person name="Li L."/>
            <person name="Tang Y."/>
            <person name="Lv G."/>
            <person name="Zhou Y."/>
            <person name="Sun X."/>
            <person name="Brodelius P.E."/>
            <person name="Rose J.K.C."/>
            <person name="Tang K."/>
        </authorList>
    </citation>
    <scope>NUCLEOTIDE SEQUENCE [LARGE SCALE GENOMIC DNA]</scope>
    <source>
        <strain evidence="3">cv. Huhao1</strain>
        <tissue evidence="2">Leaf</tissue>
    </source>
</reference>
<proteinExistence type="predicted"/>
<protein>
    <submittedName>
        <fullName evidence="2">Uncharacterized protein</fullName>
    </submittedName>
</protein>
<feature type="coiled-coil region" evidence="1">
    <location>
        <begin position="147"/>
        <end position="174"/>
    </location>
</feature>
<evidence type="ECO:0000313" key="2">
    <source>
        <dbReference type="EMBL" id="PWA42660.1"/>
    </source>
</evidence>
<organism evidence="2 3">
    <name type="scientific">Artemisia annua</name>
    <name type="common">Sweet wormwood</name>
    <dbReference type="NCBI Taxonomy" id="35608"/>
    <lineage>
        <taxon>Eukaryota</taxon>
        <taxon>Viridiplantae</taxon>
        <taxon>Streptophyta</taxon>
        <taxon>Embryophyta</taxon>
        <taxon>Tracheophyta</taxon>
        <taxon>Spermatophyta</taxon>
        <taxon>Magnoliopsida</taxon>
        <taxon>eudicotyledons</taxon>
        <taxon>Gunneridae</taxon>
        <taxon>Pentapetalae</taxon>
        <taxon>asterids</taxon>
        <taxon>campanulids</taxon>
        <taxon>Asterales</taxon>
        <taxon>Asteraceae</taxon>
        <taxon>Asteroideae</taxon>
        <taxon>Anthemideae</taxon>
        <taxon>Artemisiinae</taxon>
        <taxon>Artemisia</taxon>
    </lineage>
</organism>
<evidence type="ECO:0000256" key="1">
    <source>
        <dbReference type="SAM" id="Coils"/>
    </source>
</evidence>
<evidence type="ECO:0000313" key="3">
    <source>
        <dbReference type="Proteomes" id="UP000245207"/>
    </source>
</evidence>
<name>A0A2U1L123_ARTAN</name>
<dbReference type="AlphaFoldDB" id="A0A2U1L123"/>
<keyword evidence="3" id="KW-1185">Reference proteome</keyword>
<accession>A0A2U1L123</accession>
<dbReference type="Proteomes" id="UP000245207">
    <property type="component" value="Unassembled WGS sequence"/>
</dbReference>
<gene>
    <name evidence="2" type="ORF">CTI12_AA542580</name>
</gene>
<comment type="caution">
    <text evidence="2">The sequence shown here is derived from an EMBL/GenBank/DDBJ whole genome shotgun (WGS) entry which is preliminary data.</text>
</comment>
<sequence>MAQEDESEGGTGYVAETSVQHSVTTLATEGVPPSQDIGGYLPEVRSFDGVVKVEEENMSQLLGLGTLRGANYYGQLVPFDSNFNFEPVVNTNLSEGRYRSLLAANEELTIIVGDLRRERNSTVRRCNELNGLLEVHGRESALYHLEIDRLVVENRELRAQIRVLDSEVTRLRKRRGYYSDVAVVMRVVNFCS</sequence>
<dbReference type="EMBL" id="PKPP01012261">
    <property type="protein sequence ID" value="PWA42660.1"/>
    <property type="molecule type" value="Genomic_DNA"/>
</dbReference>